<accession>A0A9D3YR86</accession>
<proteinExistence type="predicted"/>
<dbReference type="AlphaFoldDB" id="A0A9D3YR86"/>
<reference evidence="2" key="1">
    <citation type="journal article" date="2019" name="bioRxiv">
        <title>The Genome of the Zebra Mussel, Dreissena polymorpha: A Resource for Invasive Species Research.</title>
        <authorList>
            <person name="McCartney M.A."/>
            <person name="Auch B."/>
            <person name="Kono T."/>
            <person name="Mallez S."/>
            <person name="Zhang Y."/>
            <person name="Obille A."/>
            <person name="Becker A."/>
            <person name="Abrahante J.E."/>
            <person name="Garbe J."/>
            <person name="Badalamenti J.P."/>
            <person name="Herman A."/>
            <person name="Mangelson H."/>
            <person name="Liachko I."/>
            <person name="Sullivan S."/>
            <person name="Sone E.D."/>
            <person name="Koren S."/>
            <person name="Silverstein K.A.T."/>
            <person name="Beckman K.B."/>
            <person name="Gohl D.M."/>
        </authorList>
    </citation>
    <scope>NUCLEOTIDE SEQUENCE</scope>
    <source>
        <strain evidence="2">Duluth1</strain>
        <tissue evidence="2">Whole animal</tissue>
    </source>
</reference>
<dbReference type="EMBL" id="JAIWYP010000015">
    <property type="protein sequence ID" value="KAH3705554.1"/>
    <property type="molecule type" value="Genomic_DNA"/>
</dbReference>
<comment type="caution">
    <text evidence="2">The sequence shown here is derived from an EMBL/GenBank/DDBJ whole genome shotgun (WGS) entry which is preliminary data.</text>
</comment>
<gene>
    <name evidence="2" type="ORF">DPMN_080631</name>
</gene>
<feature type="domain" description="Mutator-like transposase" evidence="1">
    <location>
        <begin position="1"/>
        <end position="126"/>
    </location>
</feature>
<dbReference type="InterPro" id="IPR049012">
    <property type="entry name" value="Mutator_transp_dom"/>
</dbReference>
<protein>
    <recommendedName>
        <fullName evidence="1">Mutator-like transposase domain-containing protein</fullName>
    </recommendedName>
</protein>
<evidence type="ECO:0000313" key="2">
    <source>
        <dbReference type="EMBL" id="KAH3705554.1"/>
    </source>
</evidence>
<keyword evidence="3" id="KW-1185">Reference proteome</keyword>
<evidence type="ECO:0000313" key="3">
    <source>
        <dbReference type="Proteomes" id="UP000828390"/>
    </source>
</evidence>
<evidence type="ECO:0000259" key="1">
    <source>
        <dbReference type="Pfam" id="PF20700"/>
    </source>
</evidence>
<sequence length="131" mass="14957">MKRKLNTVADQVEDMGRQQLVKNQEYVRRISNLAGCSDETDVEFDVAYTSRPQAGCDTATQVFAPVIEKTTSKHLPVDLHIGNKFCSKPNCNHLDRSCKKNYCDETSINQAEAIFLKKIFEKYQKSKYSKS</sequence>
<dbReference type="Pfam" id="PF20700">
    <property type="entry name" value="Mutator"/>
    <property type="match status" value="1"/>
</dbReference>
<dbReference type="Proteomes" id="UP000828390">
    <property type="component" value="Unassembled WGS sequence"/>
</dbReference>
<organism evidence="2 3">
    <name type="scientific">Dreissena polymorpha</name>
    <name type="common">Zebra mussel</name>
    <name type="synonym">Mytilus polymorpha</name>
    <dbReference type="NCBI Taxonomy" id="45954"/>
    <lineage>
        <taxon>Eukaryota</taxon>
        <taxon>Metazoa</taxon>
        <taxon>Spiralia</taxon>
        <taxon>Lophotrochozoa</taxon>
        <taxon>Mollusca</taxon>
        <taxon>Bivalvia</taxon>
        <taxon>Autobranchia</taxon>
        <taxon>Heteroconchia</taxon>
        <taxon>Euheterodonta</taxon>
        <taxon>Imparidentia</taxon>
        <taxon>Neoheterodontei</taxon>
        <taxon>Myida</taxon>
        <taxon>Dreissenoidea</taxon>
        <taxon>Dreissenidae</taxon>
        <taxon>Dreissena</taxon>
    </lineage>
</organism>
<name>A0A9D3YR86_DREPO</name>
<reference evidence="2" key="2">
    <citation type="submission" date="2020-11" db="EMBL/GenBank/DDBJ databases">
        <authorList>
            <person name="McCartney M.A."/>
            <person name="Auch B."/>
            <person name="Kono T."/>
            <person name="Mallez S."/>
            <person name="Becker A."/>
            <person name="Gohl D.M."/>
            <person name="Silverstein K.A.T."/>
            <person name="Koren S."/>
            <person name="Bechman K.B."/>
            <person name="Herman A."/>
            <person name="Abrahante J.E."/>
            <person name="Garbe J."/>
        </authorList>
    </citation>
    <scope>NUCLEOTIDE SEQUENCE</scope>
    <source>
        <strain evidence="2">Duluth1</strain>
        <tissue evidence="2">Whole animal</tissue>
    </source>
</reference>